<reference evidence="4 5" key="1">
    <citation type="submission" date="2017-03" db="EMBL/GenBank/DDBJ databases">
        <authorList>
            <person name="Afonso C.L."/>
            <person name="Miller P.J."/>
            <person name="Scott M.A."/>
            <person name="Spackman E."/>
            <person name="Goraichik I."/>
            <person name="Dimitrov K.M."/>
            <person name="Suarez D.L."/>
            <person name="Swayne D.E."/>
        </authorList>
    </citation>
    <scope>NUCLEOTIDE SEQUENCE [LARGE SCALE GENOMIC DNA]</scope>
    <source>
        <strain evidence="4">PRJEB14757</strain>
    </source>
</reference>
<feature type="transmembrane region" description="Helical" evidence="2">
    <location>
        <begin position="841"/>
        <end position="859"/>
    </location>
</feature>
<keyword evidence="1" id="KW-0732">Signal</keyword>
<feature type="transmembrane region" description="Helical" evidence="2">
    <location>
        <begin position="64"/>
        <end position="82"/>
    </location>
</feature>
<evidence type="ECO:0000256" key="1">
    <source>
        <dbReference type="ARBA" id="ARBA00022729"/>
    </source>
</evidence>
<dbReference type="Gene3D" id="3.40.190.10">
    <property type="entry name" value="Periplasmic binding protein-like II"/>
    <property type="match status" value="6"/>
</dbReference>
<dbReference type="SMART" id="SM00062">
    <property type="entry name" value="PBPb"/>
    <property type="match status" value="3"/>
</dbReference>
<dbReference type="EMBL" id="FWEV01000077">
    <property type="protein sequence ID" value="SLM29109.1"/>
    <property type="molecule type" value="Genomic_DNA"/>
</dbReference>
<keyword evidence="5" id="KW-1185">Reference proteome</keyword>
<dbReference type="SUPFAM" id="SSF55073">
    <property type="entry name" value="Nucleotide cyclase"/>
    <property type="match status" value="1"/>
</dbReference>
<dbReference type="InterPro" id="IPR001638">
    <property type="entry name" value="Solute-binding_3/MltF_N"/>
</dbReference>
<dbReference type="Gene3D" id="3.30.70.270">
    <property type="match status" value="1"/>
</dbReference>
<dbReference type="PANTHER" id="PTHR35936">
    <property type="entry name" value="MEMBRANE-BOUND LYTIC MUREIN TRANSGLYCOSYLASE F"/>
    <property type="match status" value="1"/>
</dbReference>
<feature type="domain" description="GGDEF" evidence="3">
    <location>
        <begin position="919"/>
        <end position="1056"/>
    </location>
</feature>
<keyword evidence="4" id="KW-0808">Transferase</keyword>
<dbReference type="CDD" id="cd01949">
    <property type="entry name" value="GGDEF"/>
    <property type="match status" value="1"/>
</dbReference>
<dbReference type="EC" id="2.7.7.65" evidence="4"/>
<dbReference type="PROSITE" id="PS50887">
    <property type="entry name" value="GGDEF"/>
    <property type="match status" value="1"/>
</dbReference>
<keyword evidence="2" id="KW-1133">Transmembrane helix</keyword>
<keyword evidence="2" id="KW-0812">Transmembrane</keyword>
<accession>A0A1W1H9J0</accession>
<protein>
    <submittedName>
        <fullName evidence="4">Putative Diguanylate cyclase</fullName>
        <ecNumber evidence="4">2.7.7.65</ecNumber>
    </submittedName>
</protein>
<dbReference type="Proteomes" id="UP000191931">
    <property type="component" value="Unassembled WGS sequence"/>
</dbReference>
<name>A0A1W1H9J0_9BACT</name>
<dbReference type="SMART" id="SM00267">
    <property type="entry name" value="GGDEF"/>
    <property type="match status" value="1"/>
</dbReference>
<keyword evidence="2" id="KW-0472">Membrane</keyword>
<dbReference type="CDD" id="cd01007">
    <property type="entry name" value="PBP2_BvgS_HisK_like"/>
    <property type="match status" value="2"/>
</dbReference>
<dbReference type="InterPro" id="IPR043128">
    <property type="entry name" value="Rev_trsase/Diguanyl_cyclase"/>
</dbReference>
<keyword evidence="4" id="KW-0548">Nucleotidyltransferase</keyword>
<evidence type="ECO:0000313" key="4">
    <source>
        <dbReference type="EMBL" id="SLM29109.1"/>
    </source>
</evidence>
<organism evidence="4 5">
    <name type="scientific">Desulfamplus magnetovallimortis</name>
    <dbReference type="NCBI Taxonomy" id="1246637"/>
    <lineage>
        <taxon>Bacteria</taxon>
        <taxon>Pseudomonadati</taxon>
        <taxon>Thermodesulfobacteriota</taxon>
        <taxon>Desulfobacteria</taxon>
        <taxon>Desulfobacterales</taxon>
        <taxon>Desulfobacteraceae</taxon>
        <taxon>Desulfamplus</taxon>
    </lineage>
</organism>
<dbReference type="Pfam" id="PF00497">
    <property type="entry name" value="SBP_bac_3"/>
    <property type="match status" value="3"/>
</dbReference>
<dbReference type="STRING" id="1246637.MTBBW1_1680021"/>
<dbReference type="InterPro" id="IPR000160">
    <property type="entry name" value="GGDEF_dom"/>
</dbReference>
<dbReference type="InterPro" id="IPR029787">
    <property type="entry name" value="Nucleotide_cyclase"/>
</dbReference>
<evidence type="ECO:0000256" key="2">
    <source>
        <dbReference type="SAM" id="Phobius"/>
    </source>
</evidence>
<dbReference type="GO" id="GO:0052621">
    <property type="term" value="F:diguanylate cyclase activity"/>
    <property type="evidence" value="ECO:0007669"/>
    <property type="project" value="UniProtKB-EC"/>
</dbReference>
<dbReference type="NCBIfam" id="TIGR00254">
    <property type="entry name" value="GGDEF"/>
    <property type="match status" value="1"/>
</dbReference>
<dbReference type="PANTHER" id="PTHR35936:SF19">
    <property type="entry name" value="AMINO-ACID-BINDING PROTEIN YXEM-RELATED"/>
    <property type="match status" value="1"/>
</dbReference>
<evidence type="ECO:0000259" key="3">
    <source>
        <dbReference type="PROSITE" id="PS50887"/>
    </source>
</evidence>
<dbReference type="AlphaFoldDB" id="A0A1W1H9J0"/>
<dbReference type="SUPFAM" id="SSF53850">
    <property type="entry name" value="Periplasmic binding protein-like II"/>
    <property type="match status" value="3"/>
</dbReference>
<dbReference type="FunFam" id="3.30.70.270:FF:000001">
    <property type="entry name" value="Diguanylate cyclase domain protein"/>
    <property type="match status" value="1"/>
</dbReference>
<dbReference type="Pfam" id="PF00990">
    <property type="entry name" value="GGDEF"/>
    <property type="match status" value="1"/>
</dbReference>
<sequence>MLLRISANNNLPSKLKHLRTENLVMGKYSPLYIHEMGELSILHKNRTGKFSFLRKNVMSSFFSLYKNGIAGFFVRLCFVFFICCSGDLIFCSGDLLYGYNSNTVRLNLTEAEEQFLREHPVIRVSNEMDWPPFDFAISGQPFGFSIDLLNILGERLGIEWEYVNGYQWLELMELFKKGEIDVLQSVYKDEEREELGLFTRPYFRDKTVFIISRYSKPVSSIDQLKGKIIVAPKGWAYESFLRKYYPDIDLLSVRNMEEAFHAIVQGKADAAIELSGVAQFMFEKHYFDSLKVSGWFEEYDRGLKKALHIMVRNDWPILHEMLEKGLESLTPGELIELEKKWLGYRNIYPSQKITLTPDEKLFLEKNSVIRVANEMDWPPFDYMENGKPAGFVMDYIALIGEMIGIELELINGYTWPELLNMGQQKEIDIFPGIWKTAEREKFLTFTPPYMKLTKVLVSKDNNLKNYPSLSHMKGKKIALPEGYGTTELVVNEYPGPEYIIVKNNEEGMNLLEMDTVDGFVGTLGVVNYILKKHFMTDIKVIMEIELSHDLPLQIAVRDDWPVMATILNKAIENVTSEQYDALVSKWIGTIDGLEKITTLSIEEKRYLEQKKQLCIGVIDPLNMPYEYISEENTYEGIVADYYKLVCSKTGLFLKWKVMDSVEAANKELQKGNCDIISVVNTSDSELVGINITTPYVEYPLVIATDNMAVFISALENLSKKKIGIVQNSPFYYTMVKKYPAIEFVAVNSVPDGLFMVQEKKIFGLISTAPEIAHYIQLNQMVDLKISGEVPYRVEFRTGVSKDNKMLLDIMEKASNSMTQEQKNHLFHNWIRVTYQKGLDHAVLWQFGTAFLLIIAFFIYRHVSITRYNRKLTAINKEFVQANRKLEAISYIDGLTQIPNRRRFDAVLETEWQRCERNQHYLTLIMMDIDYFKLYNDRYGHLSGDECLKKVAEVLHRVPGRSSDFVARYGGEEFGVILPDTDEVGAKAVAKRILDDVQALKLIHEDSSVSDYVSVSLGVASVVPSRLLFPRQLVDFADQLLYQAKKGGRNRYEFLILE</sequence>
<proteinExistence type="predicted"/>
<gene>
    <name evidence="4" type="ORF">MTBBW1_1680021</name>
</gene>
<dbReference type="OrthoDB" id="9813903at2"/>
<evidence type="ECO:0000313" key="5">
    <source>
        <dbReference type="Proteomes" id="UP000191931"/>
    </source>
</evidence>